<dbReference type="RefSeq" id="WP_116683852.1">
    <property type="nucleotide sequence ID" value="NZ_QURL01000005.1"/>
</dbReference>
<evidence type="ECO:0000256" key="4">
    <source>
        <dbReference type="ARBA" id="ARBA00022272"/>
    </source>
</evidence>
<evidence type="ECO:0000256" key="3">
    <source>
        <dbReference type="ARBA" id="ARBA00012572"/>
    </source>
</evidence>
<dbReference type="EC" id="5.3.1.24" evidence="3 9"/>
<accession>A0A371X1W2</accession>
<evidence type="ECO:0000256" key="5">
    <source>
        <dbReference type="ARBA" id="ARBA00022605"/>
    </source>
</evidence>
<gene>
    <name evidence="9" type="primary">trpF</name>
    <name evidence="11" type="ORF">DYI37_13900</name>
</gene>
<dbReference type="CDD" id="cd00405">
    <property type="entry name" value="PRAI"/>
    <property type="match status" value="1"/>
</dbReference>
<dbReference type="UniPathway" id="UPA00035">
    <property type="reaction ID" value="UER00042"/>
</dbReference>
<organism evidence="11 12">
    <name type="scientific">Fulvimarina endophytica</name>
    <dbReference type="NCBI Taxonomy" id="2293836"/>
    <lineage>
        <taxon>Bacteria</taxon>
        <taxon>Pseudomonadati</taxon>
        <taxon>Pseudomonadota</taxon>
        <taxon>Alphaproteobacteria</taxon>
        <taxon>Hyphomicrobiales</taxon>
        <taxon>Aurantimonadaceae</taxon>
        <taxon>Fulvimarina</taxon>
    </lineage>
</organism>
<dbReference type="OrthoDB" id="9796196at2"/>
<dbReference type="InterPro" id="IPR044643">
    <property type="entry name" value="TrpF_fam"/>
</dbReference>
<keyword evidence="5 9" id="KW-0028">Amino-acid biosynthesis</keyword>
<comment type="caution">
    <text evidence="11">The sequence shown here is derived from an EMBL/GenBank/DDBJ whole genome shotgun (WGS) entry which is preliminary data.</text>
</comment>
<evidence type="ECO:0000256" key="2">
    <source>
        <dbReference type="ARBA" id="ARBA00004664"/>
    </source>
</evidence>
<protein>
    <recommendedName>
        <fullName evidence="4 9">N-(5'-phosphoribosyl)anthranilate isomerase</fullName>
        <shortName evidence="9">PRAI</shortName>
        <ecNumber evidence="3 9">5.3.1.24</ecNumber>
    </recommendedName>
</protein>
<dbReference type="PANTHER" id="PTHR42894:SF1">
    <property type="entry name" value="N-(5'-PHOSPHORIBOSYL)ANTHRANILATE ISOMERASE"/>
    <property type="match status" value="1"/>
</dbReference>
<evidence type="ECO:0000313" key="12">
    <source>
        <dbReference type="Proteomes" id="UP000264310"/>
    </source>
</evidence>
<dbReference type="Proteomes" id="UP000264310">
    <property type="component" value="Unassembled WGS sequence"/>
</dbReference>
<keyword evidence="12" id="KW-1185">Reference proteome</keyword>
<dbReference type="InterPro" id="IPR011060">
    <property type="entry name" value="RibuloseP-bd_barrel"/>
</dbReference>
<evidence type="ECO:0000256" key="6">
    <source>
        <dbReference type="ARBA" id="ARBA00022822"/>
    </source>
</evidence>
<dbReference type="SUPFAM" id="SSF51366">
    <property type="entry name" value="Ribulose-phoshate binding barrel"/>
    <property type="match status" value="1"/>
</dbReference>
<dbReference type="GO" id="GO:0000162">
    <property type="term" value="P:L-tryptophan biosynthetic process"/>
    <property type="evidence" value="ECO:0007669"/>
    <property type="project" value="UniProtKB-UniRule"/>
</dbReference>
<keyword evidence="8 9" id="KW-0413">Isomerase</keyword>
<evidence type="ECO:0000256" key="9">
    <source>
        <dbReference type="HAMAP-Rule" id="MF_00135"/>
    </source>
</evidence>
<keyword evidence="7 9" id="KW-0057">Aromatic amino acid biosynthesis</keyword>
<dbReference type="Pfam" id="PF00697">
    <property type="entry name" value="PRAI"/>
    <property type="match status" value="1"/>
</dbReference>
<proteinExistence type="inferred from homology"/>
<dbReference type="AlphaFoldDB" id="A0A371X1W2"/>
<feature type="domain" description="N-(5'phosphoribosyl) anthranilate isomerase (PRAI)" evidence="10">
    <location>
        <begin position="4"/>
        <end position="207"/>
    </location>
</feature>
<dbReference type="PANTHER" id="PTHR42894">
    <property type="entry name" value="N-(5'-PHOSPHORIBOSYL)ANTHRANILATE ISOMERASE"/>
    <property type="match status" value="1"/>
</dbReference>
<dbReference type="Gene3D" id="3.20.20.70">
    <property type="entry name" value="Aldolase class I"/>
    <property type="match status" value="1"/>
</dbReference>
<dbReference type="EMBL" id="QURL01000005">
    <property type="protein sequence ID" value="RFC63034.1"/>
    <property type="molecule type" value="Genomic_DNA"/>
</dbReference>
<dbReference type="InterPro" id="IPR013785">
    <property type="entry name" value="Aldolase_TIM"/>
</dbReference>
<comment type="similarity">
    <text evidence="9">Belongs to the TrpF family.</text>
</comment>
<name>A0A371X1W2_9HYPH</name>
<evidence type="ECO:0000256" key="1">
    <source>
        <dbReference type="ARBA" id="ARBA00001164"/>
    </source>
</evidence>
<comment type="pathway">
    <text evidence="2 9">Amino-acid biosynthesis; L-tryptophan biosynthesis; L-tryptophan from chorismate: step 3/5.</text>
</comment>
<keyword evidence="6 9" id="KW-0822">Tryptophan biosynthesis</keyword>
<evidence type="ECO:0000256" key="8">
    <source>
        <dbReference type="ARBA" id="ARBA00023235"/>
    </source>
</evidence>
<comment type="catalytic activity">
    <reaction evidence="1 9">
        <text>N-(5-phospho-beta-D-ribosyl)anthranilate = 1-(2-carboxyphenylamino)-1-deoxy-D-ribulose 5-phosphate</text>
        <dbReference type="Rhea" id="RHEA:21540"/>
        <dbReference type="ChEBI" id="CHEBI:18277"/>
        <dbReference type="ChEBI" id="CHEBI:58613"/>
        <dbReference type="EC" id="5.3.1.24"/>
    </reaction>
</comment>
<dbReference type="GO" id="GO:0004640">
    <property type="term" value="F:phosphoribosylanthranilate isomerase activity"/>
    <property type="evidence" value="ECO:0007669"/>
    <property type="project" value="UniProtKB-UniRule"/>
</dbReference>
<evidence type="ECO:0000313" key="11">
    <source>
        <dbReference type="EMBL" id="RFC63034.1"/>
    </source>
</evidence>
<sequence length="223" mass="24103">MLDVKICGLSTFEAIDAAIARGASHLGFVFFEKSPRHVDLAEMAELVDYVQGRAQTVAVTVDPSDDLLARLAGDVGVDWLQLHGSETERRVAEAKAKTGLKVMKALPIAGIDDLDRIEPYRSVTDAILLDSKRPQGSNLPGGNGLSFDWRLLTALDRDVPFMLSGGLDSDNVEEAVRIARPAGLDISSGVESAPGIKDIGRINRFFDALERARETDVQGEDQS</sequence>
<dbReference type="HAMAP" id="MF_00135">
    <property type="entry name" value="PRAI"/>
    <property type="match status" value="1"/>
</dbReference>
<dbReference type="InterPro" id="IPR001240">
    <property type="entry name" value="PRAI_dom"/>
</dbReference>
<evidence type="ECO:0000259" key="10">
    <source>
        <dbReference type="Pfam" id="PF00697"/>
    </source>
</evidence>
<dbReference type="NCBIfam" id="NF002295">
    <property type="entry name" value="PRK01222.1-1"/>
    <property type="match status" value="1"/>
</dbReference>
<evidence type="ECO:0000256" key="7">
    <source>
        <dbReference type="ARBA" id="ARBA00023141"/>
    </source>
</evidence>
<reference evidence="11 12" key="1">
    <citation type="submission" date="2018-08" db="EMBL/GenBank/DDBJ databases">
        <title>Fulvimarina sp. 85, whole genome shotgun sequence.</title>
        <authorList>
            <person name="Tuo L."/>
        </authorList>
    </citation>
    <scope>NUCLEOTIDE SEQUENCE [LARGE SCALE GENOMIC DNA]</scope>
    <source>
        <strain evidence="11 12">85</strain>
    </source>
</reference>